<keyword evidence="1" id="KW-0812">Transmembrane</keyword>
<feature type="transmembrane region" description="Helical" evidence="1">
    <location>
        <begin position="387"/>
        <end position="406"/>
    </location>
</feature>
<dbReference type="GO" id="GO:0015128">
    <property type="term" value="F:gluconate transmembrane transporter activity"/>
    <property type="evidence" value="ECO:0007669"/>
    <property type="project" value="InterPro"/>
</dbReference>
<dbReference type="Pfam" id="PF02447">
    <property type="entry name" value="GntP_permease"/>
    <property type="match status" value="1"/>
</dbReference>
<dbReference type="Proteomes" id="UP000242561">
    <property type="component" value="Chromosome"/>
</dbReference>
<dbReference type="PIRSF" id="PIRSF002746">
    <property type="entry name" value="Gluconate_transporter"/>
    <property type="match status" value="1"/>
</dbReference>
<accession>A0A1L3JEF4</accession>
<feature type="transmembrane region" description="Helical" evidence="1">
    <location>
        <begin position="7"/>
        <end position="24"/>
    </location>
</feature>
<evidence type="ECO:0008006" key="4">
    <source>
        <dbReference type="Google" id="ProtNLM"/>
    </source>
</evidence>
<dbReference type="PANTHER" id="PTHR30354">
    <property type="entry name" value="GNT FAMILY GLUCONATE TRANSPORTER"/>
    <property type="match status" value="1"/>
</dbReference>
<feature type="transmembrane region" description="Helical" evidence="1">
    <location>
        <begin position="142"/>
        <end position="159"/>
    </location>
</feature>
<dbReference type="InterPro" id="IPR003474">
    <property type="entry name" value="Glcn_transporter"/>
</dbReference>
<keyword evidence="1" id="KW-1133">Transmembrane helix</keyword>
<dbReference type="AlphaFoldDB" id="A0A1L3JEF4"/>
<proteinExistence type="predicted"/>
<gene>
    <name evidence="2" type="ORF">LPB140_03055</name>
</gene>
<protein>
    <recommendedName>
        <fullName evidence="4">Gluconate transporter</fullName>
    </recommendedName>
</protein>
<evidence type="ECO:0000313" key="2">
    <source>
        <dbReference type="EMBL" id="APG63517.1"/>
    </source>
</evidence>
<feature type="transmembrane region" description="Helical" evidence="1">
    <location>
        <begin position="260"/>
        <end position="286"/>
    </location>
</feature>
<feature type="transmembrane region" description="Helical" evidence="1">
    <location>
        <begin position="179"/>
        <end position="199"/>
    </location>
</feature>
<dbReference type="EMBL" id="CP018154">
    <property type="protein sequence ID" value="APG63517.1"/>
    <property type="molecule type" value="Genomic_DNA"/>
</dbReference>
<evidence type="ECO:0000313" key="3">
    <source>
        <dbReference type="Proteomes" id="UP000242561"/>
    </source>
</evidence>
<feature type="transmembrane region" description="Helical" evidence="1">
    <location>
        <begin position="233"/>
        <end position="254"/>
    </location>
</feature>
<keyword evidence="1" id="KW-0472">Membrane</keyword>
<dbReference type="NCBIfam" id="TIGR00791">
    <property type="entry name" value="gntP"/>
    <property type="match status" value="1"/>
</dbReference>
<dbReference type="GO" id="GO:0005886">
    <property type="term" value="C:plasma membrane"/>
    <property type="evidence" value="ECO:0007669"/>
    <property type="project" value="TreeGrafter"/>
</dbReference>
<keyword evidence="3" id="KW-1185">Reference proteome</keyword>
<dbReference type="STRING" id="1913578.LPB140_03055"/>
<feature type="transmembrane region" description="Helical" evidence="1">
    <location>
        <begin position="30"/>
        <end position="47"/>
    </location>
</feature>
<name>A0A1L3JEF4_9SPHN</name>
<feature type="transmembrane region" description="Helical" evidence="1">
    <location>
        <begin position="337"/>
        <end position="356"/>
    </location>
</feature>
<feature type="transmembrane region" description="Helical" evidence="1">
    <location>
        <begin position="307"/>
        <end position="325"/>
    </location>
</feature>
<feature type="transmembrane region" description="Helical" evidence="1">
    <location>
        <begin position="59"/>
        <end position="80"/>
    </location>
</feature>
<sequence>MIADNQALFAMLLSIFALIILIIRANMHPFAALLIAAIAAAIGAGMAPDAAMEAVNKGLGGTLGGIAAVIGLGAMFGILVEHGGGVSALAHYVTGKTGSRATRWALAVVGVIIAIPVFFDVAFIILFPLIIAFSKKFTSSPLLFGIPLLAGLAGAHAFIPPTPGPIAVAQQLGVDLGWVMLFGFIACVPAAMVGGPIFASIANRNGWLPHGNPLILDADEGAAKQFNPAIAKLALSLILLPLILIIIGAVARPLGMPDGIILQIISFIGLPVIALLISCGAAFYAMRPADKEDRKTLVRAIEKSLEPIGVILLVTGAGGAFKQILVDTGAGKSLADLALAAGFTPIICGFLIALLLRIAQGSATAAMITAASLTYPITAAANLTQPQLALVAVAIAGGATAFSHVNDSGFWLINRYFGLTTPQTFKCWTISSTLTGFTGFFVALILYMFI</sequence>
<organism evidence="2 3">
    <name type="scientific">Sphingorhabdus lutea</name>
    <dbReference type="NCBI Taxonomy" id="1913578"/>
    <lineage>
        <taxon>Bacteria</taxon>
        <taxon>Pseudomonadati</taxon>
        <taxon>Pseudomonadota</taxon>
        <taxon>Alphaproteobacteria</taxon>
        <taxon>Sphingomonadales</taxon>
        <taxon>Sphingomonadaceae</taxon>
        <taxon>Sphingorhabdus</taxon>
    </lineage>
</organism>
<evidence type="ECO:0000256" key="1">
    <source>
        <dbReference type="SAM" id="Phobius"/>
    </source>
</evidence>
<dbReference type="PANTHER" id="PTHR30354:SF11">
    <property type="entry name" value="PERMEASE"/>
    <property type="match status" value="1"/>
</dbReference>
<reference evidence="2 3" key="1">
    <citation type="submission" date="2016-11" db="EMBL/GenBank/DDBJ databases">
        <title>Sphingorhabdus sp. LPB0140, isolated from marine environment.</title>
        <authorList>
            <person name="Kim E."/>
            <person name="Yi H."/>
        </authorList>
    </citation>
    <scope>NUCLEOTIDE SEQUENCE [LARGE SCALE GENOMIC DNA]</scope>
    <source>
        <strain evidence="2 3">LPB0140</strain>
    </source>
</reference>
<dbReference type="KEGG" id="sphl:LPB140_03055"/>
<feature type="transmembrane region" description="Helical" evidence="1">
    <location>
        <begin position="104"/>
        <end position="130"/>
    </location>
</feature>
<feature type="transmembrane region" description="Helical" evidence="1">
    <location>
        <begin position="427"/>
        <end position="449"/>
    </location>
</feature>